<protein>
    <recommendedName>
        <fullName evidence="4">SGNH hydrolase-type esterase domain-containing protein</fullName>
    </recommendedName>
</protein>
<dbReference type="InterPro" id="IPR036514">
    <property type="entry name" value="SGNH_hydro_sf"/>
</dbReference>
<feature type="region of interest" description="Disordered" evidence="1">
    <location>
        <begin position="1"/>
        <end position="22"/>
    </location>
</feature>
<dbReference type="Gene3D" id="3.40.50.1110">
    <property type="entry name" value="SGNH hydrolase"/>
    <property type="match status" value="1"/>
</dbReference>
<dbReference type="Proteomes" id="UP001530315">
    <property type="component" value="Unassembled WGS sequence"/>
</dbReference>
<dbReference type="EMBL" id="JALLAZ020000836">
    <property type="protein sequence ID" value="KAL3786326.1"/>
    <property type="molecule type" value="Genomic_DNA"/>
</dbReference>
<evidence type="ECO:0008006" key="4">
    <source>
        <dbReference type="Google" id="ProtNLM"/>
    </source>
</evidence>
<feature type="region of interest" description="Disordered" evidence="1">
    <location>
        <begin position="348"/>
        <end position="370"/>
    </location>
</feature>
<comment type="caution">
    <text evidence="2">The sequence shown here is derived from an EMBL/GenBank/DDBJ whole genome shotgun (WGS) entry which is preliminary data.</text>
</comment>
<proteinExistence type="predicted"/>
<evidence type="ECO:0000313" key="3">
    <source>
        <dbReference type="Proteomes" id="UP001530315"/>
    </source>
</evidence>
<accession>A0ABD3PF02</accession>
<feature type="compositionally biased region" description="Basic and acidic residues" evidence="1">
    <location>
        <begin position="1"/>
        <end position="16"/>
    </location>
</feature>
<dbReference type="AlphaFoldDB" id="A0ABD3PF02"/>
<gene>
    <name evidence="2" type="ORF">ACHAW5_007791</name>
</gene>
<keyword evidence="3" id="KW-1185">Reference proteome</keyword>
<organism evidence="2 3">
    <name type="scientific">Stephanodiscus triporus</name>
    <dbReference type="NCBI Taxonomy" id="2934178"/>
    <lineage>
        <taxon>Eukaryota</taxon>
        <taxon>Sar</taxon>
        <taxon>Stramenopiles</taxon>
        <taxon>Ochrophyta</taxon>
        <taxon>Bacillariophyta</taxon>
        <taxon>Coscinodiscophyceae</taxon>
        <taxon>Thalassiosirophycidae</taxon>
        <taxon>Stephanodiscales</taxon>
        <taxon>Stephanodiscaceae</taxon>
        <taxon>Stephanodiscus</taxon>
    </lineage>
</organism>
<evidence type="ECO:0000313" key="2">
    <source>
        <dbReference type="EMBL" id="KAL3786326.1"/>
    </source>
</evidence>
<sequence length="370" mass="40270">MPAPKNDDEHEDEREAAVGSDGRPGGGISVAFLGNSILYYNDCPRFLVNLGSGSITRQDSCLRGGASLPSLWEDGNGMGRKFATRNAIVDVGDDTTAGGDVAYDVGKPTVLALLSGRDDDDDDAVEVADGAGDVADGAGDVGKEKRRWDFVVLNDHTQGPARIESRNATRDALLRWYVPLFSRYRATPVIVETAAYRYPGIRGSEDLGSNPREFQERVREGVASYVETLRSGLPVRDGSIAAPRMAPVGTAYLRVHDDDRELWEGLFDPYDNFHPSPSGTFLQGCVLHWTIFGYAPPLPRTEEEIAHLWGDARVMHDVRNGEIGPPLPSLKSAEYLWNVAREICSPTEGRIQNGAKPSNESRGKLKPSGT</sequence>
<reference evidence="2 3" key="1">
    <citation type="submission" date="2024-10" db="EMBL/GenBank/DDBJ databases">
        <title>Updated reference genomes for cyclostephanoid diatoms.</title>
        <authorList>
            <person name="Roberts W.R."/>
            <person name="Alverson A.J."/>
        </authorList>
    </citation>
    <scope>NUCLEOTIDE SEQUENCE [LARGE SCALE GENOMIC DNA]</scope>
    <source>
        <strain evidence="2 3">AJA276-08</strain>
    </source>
</reference>
<evidence type="ECO:0000256" key="1">
    <source>
        <dbReference type="SAM" id="MobiDB-lite"/>
    </source>
</evidence>
<name>A0ABD3PF02_9STRA</name>